<reference evidence="1 2" key="1">
    <citation type="submission" date="2017-11" db="EMBL/GenBank/DDBJ databases">
        <title>Isolation and Characterization of Family Methanocellaceae Species from Potential Methane Hydrate Area Offshore Southwestern Taiwan.</title>
        <authorList>
            <person name="Zhang W.-L."/>
            <person name="Chen W.-C."/>
            <person name="Lai M.-C."/>
            <person name="Chen S.-C."/>
        </authorList>
    </citation>
    <scope>NUCLEOTIDE SEQUENCE [LARGE SCALE GENOMIC DNA]</scope>
    <source>
        <strain evidence="1 2">CWC-04</strain>
    </source>
</reference>
<dbReference type="EMBL" id="PGCK01000007">
    <property type="protein sequence ID" value="MCD1295271.1"/>
    <property type="molecule type" value="Genomic_DNA"/>
</dbReference>
<accession>A0AAP2W7P8</accession>
<dbReference type="InterPro" id="IPR021377">
    <property type="entry name" value="DUF3006"/>
</dbReference>
<gene>
    <name evidence="1" type="ORF">CUJ83_09695</name>
</gene>
<name>A0AAP2W7P8_9EURY</name>
<dbReference type="AlphaFoldDB" id="A0AAP2W7P8"/>
<evidence type="ECO:0000313" key="1">
    <source>
        <dbReference type="EMBL" id="MCD1295271.1"/>
    </source>
</evidence>
<organism evidence="1 2">
    <name type="scientific">Methanooceanicella nereidis</name>
    <dbReference type="NCBI Taxonomy" id="2052831"/>
    <lineage>
        <taxon>Archaea</taxon>
        <taxon>Methanobacteriati</taxon>
        <taxon>Methanobacteriota</taxon>
        <taxon>Stenosarchaea group</taxon>
        <taxon>Methanomicrobia</taxon>
        <taxon>Methanocellales</taxon>
        <taxon>Methanocellaceae</taxon>
        <taxon>Methanooceanicella</taxon>
    </lineage>
</organism>
<proteinExistence type="predicted"/>
<keyword evidence="2" id="KW-1185">Reference proteome</keyword>
<comment type="caution">
    <text evidence="1">The sequence shown here is derived from an EMBL/GenBank/DDBJ whole genome shotgun (WGS) entry which is preliminary data.</text>
</comment>
<dbReference type="RefSeq" id="WP_230742123.1">
    <property type="nucleotide sequence ID" value="NZ_PGCK01000007.1"/>
</dbReference>
<dbReference type="Gene3D" id="6.20.120.50">
    <property type="match status" value="1"/>
</dbReference>
<evidence type="ECO:0000313" key="2">
    <source>
        <dbReference type="Proteomes" id="UP001320159"/>
    </source>
</evidence>
<dbReference type="Pfam" id="PF11213">
    <property type="entry name" value="DUF3006"/>
    <property type="match status" value="1"/>
</dbReference>
<protein>
    <submittedName>
        <fullName evidence="1">DUF3006 domain-containing protein</fullName>
    </submittedName>
</protein>
<sequence>MKATIDRIECEFAVLLLREDERISFDLPMAIMPEGCKEGDIVDIDISIDIESTEEAKERVSKLLDKLKSKKYPKERYPYLKKED</sequence>
<dbReference type="Proteomes" id="UP001320159">
    <property type="component" value="Unassembled WGS sequence"/>
</dbReference>